<dbReference type="RefSeq" id="WP_118924079.1">
    <property type="nucleotide sequence ID" value="NZ_QXGH01000011.1"/>
</dbReference>
<gene>
    <name evidence="3" type="ORF">D0Z08_07165</name>
</gene>
<proteinExistence type="predicted"/>
<keyword evidence="2" id="KW-0812">Transmembrane</keyword>
<dbReference type="OrthoDB" id="3743969at2"/>
<feature type="compositionally biased region" description="Polar residues" evidence="1">
    <location>
        <begin position="128"/>
        <end position="139"/>
    </location>
</feature>
<evidence type="ECO:0000313" key="3">
    <source>
        <dbReference type="EMBL" id="RHW28050.1"/>
    </source>
</evidence>
<reference evidence="3 4" key="1">
    <citation type="submission" date="2018-09" db="EMBL/GenBank/DDBJ databases">
        <title>Genome sequencing of Nocardioides immobilis CCTCC AB 2017083 for comparison to Nocardioides silvaticus.</title>
        <authorList>
            <person name="Li C."/>
            <person name="Wang G."/>
        </authorList>
    </citation>
    <scope>NUCLEOTIDE SEQUENCE [LARGE SCALE GENOMIC DNA]</scope>
    <source>
        <strain evidence="3 4">CCTCC AB 2017083</strain>
    </source>
</reference>
<comment type="caution">
    <text evidence="3">The sequence shown here is derived from an EMBL/GenBank/DDBJ whole genome shotgun (WGS) entry which is preliminary data.</text>
</comment>
<evidence type="ECO:0000256" key="1">
    <source>
        <dbReference type="SAM" id="MobiDB-lite"/>
    </source>
</evidence>
<keyword evidence="4" id="KW-1185">Reference proteome</keyword>
<dbReference type="AlphaFoldDB" id="A0A417Y5T9"/>
<protein>
    <recommendedName>
        <fullName evidence="5">Zinc-finger domain-containing protein</fullName>
    </recommendedName>
</protein>
<sequence>MIGHLGARVSALLDGQLSQAEAEEAWSHVYSCHSCRDLVEREGWVKTRLAGLSGGAASSDLKGSLLNLTPGERFLVEARGRGGVRRGVGGAVLGGGALGAAMVGVLALGLTPGSTPSNDRRPPASRVETPTASDASATDPTGVVPAHVGVPAGAADQLGGLPWQPASAVPTWVMQLLPR</sequence>
<feature type="transmembrane region" description="Helical" evidence="2">
    <location>
        <begin position="88"/>
        <end position="110"/>
    </location>
</feature>
<dbReference type="EMBL" id="QXGH01000011">
    <property type="protein sequence ID" value="RHW28050.1"/>
    <property type="molecule type" value="Genomic_DNA"/>
</dbReference>
<feature type="region of interest" description="Disordered" evidence="1">
    <location>
        <begin position="113"/>
        <end position="148"/>
    </location>
</feature>
<dbReference type="Proteomes" id="UP000283644">
    <property type="component" value="Unassembled WGS sequence"/>
</dbReference>
<accession>A0A417Y5T9</accession>
<evidence type="ECO:0000256" key="2">
    <source>
        <dbReference type="SAM" id="Phobius"/>
    </source>
</evidence>
<evidence type="ECO:0008006" key="5">
    <source>
        <dbReference type="Google" id="ProtNLM"/>
    </source>
</evidence>
<organism evidence="3 4">
    <name type="scientific">Nocardioides immobilis</name>
    <dbReference type="NCBI Taxonomy" id="2049295"/>
    <lineage>
        <taxon>Bacteria</taxon>
        <taxon>Bacillati</taxon>
        <taxon>Actinomycetota</taxon>
        <taxon>Actinomycetes</taxon>
        <taxon>Propionibacteriales</taxon>
        <taxon>Nocardioidaceae</taxon>
        <taxon>Nocardioides</taxon>
    </lineage>
</organism>
<keyword evidence="2" id="KW-0472">Membrane</keyword>
<name>A0A417Y5T9_9ACTN</name>
<evidence type="ECO:0000313" key="4">
    <source>
        <dbReference type="Proteomes" id="UP000283644"/>
    </source>
</evidence>
<keyword evidence="2" id="KW-1133">Transmembrane helix</keyword>